<sequence length="44" mass="5017">MKTCKDCKLMGVEGKDGETRFCFCAFHQQEVNESDVACEDILEK</sequence>
<dbReference type="EMBL" id="SNRY01000482">
    <property type="protein sequence ID" value="KAA6340121.1"/>
    <property type="molecule type" value="Genomic_DNA"/>
</dbReference>
<reference evidence="2" key="1">
    <citation type="submission" date="2019-03" db="EMBL/GenBank/DDBJ databases">
        <title>Single cell metagenomics reveals metabolic interactions within the superorganism composed of flagellate Streblomastix strix and complex community of Bacteroidetes bacteria on its surface.</title>
        <authorList>
            <person name="Treitli S.C."/>
            <person name="Kolisko M."/>
            <person name="Husnik F."/>
            <person name="Keeling P."/>
            <person name="Hampl V."/>
        </authorList>
    </citation>
    <scope>NUCLEOTIDE SEQUENCE</scope>
    <source>
        <strain evidence="2">STM</strain>
    </source>
</reference>
<organism evidence="2">
    <name type="scientific">termite gut metagenome</name>
    <dbReference type="NCBI Taxonomy" id="433724"/>
    <lineage>
        <taxon>unclassified sequences</taxon>
        <taxon>metagenomes</taxon>
        <taxon>organismal metagenomes</taxon>
    </lineage>
</organism>
<name>A0A5J4S481_9ZZZZ</name>
<dbReference type="EMBL" id="SNRY01000482">
    <property type="protein sequence ID" value="KAA6340133.1"/>
    <property type="molecule type" value="Genomic_DNA"/>
</dbReference>
<comment type="caution">
    <text evidence="2">The sequence shown here is derived from an EMBL/GenBank/DDBJ whole genome shotgun (WGS) entry which is preliminary data.</text>
</comment>
<evidence type="ECO:0000313" key="1">
    <source>
        <dbReference type="EMBL" id="KAA6340121.1"/>
    </source>
</evidence>
<protein>
    <submittedName>
        <fullName evidence="2">Uncharacterized protein</fullName>
    </submittedName>
</protein>
<accession>A0A5J4S481</accession>
<proteinExistence type="predicted"/>
<evidence type="ECO:0000313" key="2">
    <source>
        <dbReference type="EMBL" id="KAA6340133.1"/>
    </source>
</evidence>
<gene>
    <name evidence="1" type="ORF">EZS27_011983</name>
    <name evidence="2" type="ORF">EZS27_011995</name>
</gene>
<dbReference type="AlphaFoldDB" id="A0A5J4S481"/>